<feature type="non-terminal residue" evidence="1">
    <location>
        <position position="1"/>
    </location>
</feature>
<keyword evidence="2" id="KW-1185">Reference proteome</keyword>
<organism evidence="1 2">
    <name type="scientific">Photinus pyralis</name>
    <name type="common">Common eastern firefly</name>
    <name type="synonym">Lampyris pyralis</name>
    <dbReference type="NCBI Taxonomy" id="7054"/>
    <lineage>
        <taxon>Eukaryota</taxon>
        <taxon>Metazoa</taxon>
        <taxon>Ecdysozoa</taxon>
        <taxon>Arthropoda</taxon>
        <taxon>Hexapoda</taxon>
        <taxon>Insecta</taxon>
        <taxon>Pterygota</taxon>
        <taxon>Neoptera</taxon>
        <taxon>Endopterygota</taxon>
        <taxon>Coleoptera</taxon>
        <taxon>Polyphaga</taxon>
        <taxon>Elateriformia</taxon>
        <taxon>Elateroidea</taxon>
        <taxon>Lampyridae</taxon>
        <taxon>Lampyrinae</taxon>
        <taxon>Photinus</taxon>
    </lineage>
</organism>
<dbReference type="InParanoid" id="A0A5N4A8G8"/>
<dbReference type="EMBL" id="VVIM01000009">
    <property type="protein sequence ID" value="KAB0793597.1"/>
    <property type="molecule type" value="Genomic_DNA"/>
</dbReference>
<dbReference type="InterPro" id="IPR006170">
    <property type="entry name" value="PBP/GOBP"/>
</dbReference>
<dbReference type="Pfam" id="PF01395">
    <property type="entry name" value="PBP_GOBP"/>
    <property type="match status" value="1"/>
</dbReference>
<dbReference type="GO" id="GO:0005549">
    <property type="term" value="F:odorant binding"/>
    <property type="evidence" value="ECO:0007669"/>
    <property type="project" value="InterPro"/>
</dbReference>
<dbReference type="Gene3D" id="1.10.238.20">
    <property type="entry name" value="Pheromone/general odorant binding protein domain"/>
    <property type="match status" value="1"/>
</dbReference>
<evidence type="ECO:0000313" key="2">
    <source>
        <dbReference type="Proteomes" id="UP000327044"/>
    </source>
</evidence>
<gene>
    <name evidence="1" type="ORF">PPYR_13217</name>
</gene>
<dbReference type="SUPFAM" id="SSF47565">
    <property type="entry name" value="Insect pheromone/odorant-binding proteins"/>
    <property type="match status" value="1"/>
</dbReference>
<proteinExistence type="predicted"/>
<dbReference type="CDD" id="cd23992">
    <property type="entry name" value="PBP_GOBP"/>
    <property type="match status" value="1"/>
</dbReference>
<name>A0A5N4A8G8_PHOPY</name>
<sequence length="127" mass="14629">SRSHERPNPFGGQIGLECREEGKLSDDALLDILDEHNIIVRKNPHVYSFFECTFRKYKFLEDGKFVKDTIIPYMVKGPVEFYKPDVVDHQKTAEETYELCKNEEGKTAGERVVNFMNCAVGHLSSKK</sequence>
<dbReference type="InterPro" id="IPR036728">
    <property type="entry name" value="PBP_GOBP_sf"/>
</dbReference>
<evidence type="ECO:0000313" key="1">
    <source>
        <dbReference type="EMBL" id="KAB0793597.1"/>
    </source>
</evidence>
<protein>
    <submittedName>
        <fullName evidence="1">Uncharacterized protein</fullName>
    </submittedName>
</protein>
<dbReference type="AlphaFoldDB" id="A0A5N4A8G8"/>
<reference evidence="1 2" key="1">
    <citation type="journal article" date="2018" name="Elife">
        <title>Firefly genomes illuminate parallel origins of bioluminescence in beetles.</title>
        <authorList>
            <person name="Fallon T.R."/>
            <person name="Lower S.E."/>
            <person name="Chang C.H."/>
            <person name="Bessho-Uehara M."/>
            <person name="Martin G.J."/>
            <person name="Bewick A.J."/>
            <person name="Behringer M."/>
            <person name="Debat H.J."/>
            <person name="Wong I."/>
            <person name="Day J.C."/>
            <person name="Suvorov A."/>
            <person name="Silva C.J."/>
            <person name="Stanger-Hall K.F."/>
            <person name="Hall D.W."/>
            <person name="Schmitz R.J."/>
            <person name="Nelson D.R."/>
            <person name="Lewis S.M."/>
            <person name="Shigenobu S."/>
            <person name="Bybee S.M."/>
            <person name="Larracuente A.M."/>
            <person name="Oba Y."/>
            <person name="Weng J.K."/>
        </authorList>
    </citation>
    <scope>NUCLEOTIDE SEQUENCE [LARGE SCALE GENOMIC DNA]</scope>
    <source>
        <strain evidence="1">1611_PpyrPB1</strain>
        <tissue evidence="1">Whole body</tissue>
    </source>
</reference>
<comment type="caution">
    <text evidence="1">The sequence shown here is derived from an EMBL/GenBank/DDBJ whole genome shotgun (WGS) entry which is preliminary data.</text>
</comment>
<dbReference type="Proteomes" id="UP000327044">
    <property type="component" value="Unassembled WGS sequence"/>
</dbReference>
<accession>A0A5N4A8G8</accession>